<dbReference type="EMBL" id="LATX01002063">
    <property type="protein sequence ID" value="KTB34567.1"/>
    <property type="molecule type" value="Genomic_DNA"/>
</dbReference>
<evidence type="ECO:0000256" key="1">
    <source>
        <dbReference type="SAM" id="MobiDB-lite"/>
    </source>
</evidence>
<proteinExistence type="predicted"/>
<reference evidence="2 3" key="1">
    <citation type="submission" date="2015-12" db="EMBL/GenBank/DDBJ databases">
        <title>Draft genome sequence of Moniliophthora roreri, the causal agent of frosty pod rot of cacao.</title>
        <authorList>
            <person name="Aime M.C."/>
            <person name="Diaz-Valderrama J.R."/>
            <person name="Kijpornyongpan T."/>
            <person name="Phillips-Mora W."/>
        </authorList>
    </citation>
    <scope>NUCLEOTIDE SEQUENCE [LARGE SCALE GENOMIC DNA]</scope>
    <source>
        <strain evidence="2 3">MCA 2952</strain>
    </source>
</reference>
<dbReference type="Proteomes" id="UP000054988">
    <property type="component" value="Unassembled WGS sequence"/>
</dbReference>
<name>A0A0W0FDX6_MONRR</name>
<protein>
    <submittedName>
        <fullName evidence="2">Uncharacterized protein</fullName>
    </submittedName>
</protein>
<sequence>MHKEVLVWDIEDSKEEEQEEPQGDRLRLSTQQPLERMKEAYKHLNALCAEWETTALSTVEVTAVMSAEYLCLDISLKTVVNDKGLTELQDQTIPTALHLLTMIYDM</sequence>
<comment type="caution">
    <text evidence="2">The sequence shown here is derived from an EMBL/GenBank/DDBJ whole genome shotgun (WGS) entry which is preliminary data.</text>
</comment>
<evidence type="ECO:0000313" key="2">
    <source>
        <dbReference type="EMBL" id="KTB34567.1"/>
    </source>
</evidence>
<gene>
    <name evidence="2" type="ORF">WG66_12865</name>
</gene>
<organism evidence="2 3">
    <name type="scientific">Moniliophthora roreri</name>
    <name type="common">Frosty pod rot fungus</name>
    <name type="synonym">Monilia roreri</name>
    <dbReference type="NCBI Taxonomy" id="221103"/>
    <lineage>
        <taxon>Eukaryota</taxon>
        <taxon>Fungi</taxon>
        <taxon>Dikarya</taxon>
        <taxon>Basidiomycota</taxon>
        <taxon>Agaricomycotina</taxon>
        <taxon>Agaricomycetes</taxon>
        <taxon>Agaricomycetidae</taxon>
        <taxon>Agaricales</taxon>
        <taxon>Marasmiineae</taxon>
        <taxon>Marasmiaceae</taxon>
        <taxon>Moniliophthora</taxon>
    </lineage>
</organism>
<dbReference type="AlphaFoldDB" id="A0A0W0FDX6"/>
<evidence type="ECO:0000313" key="3">
    <source>
        <dbReference type="Proteomes" id="UP000054988"/>
    </source>
</evidence>
<feature type="region of interest" description="Disordered" evidence="1">
    <location>
        <begin position="1"/>
        <end position="27"/>
    </location>
</feature>
<accession>A0A0W0FDX6</accession>
<feature type="compositionally biased region" description="Acidic residues" evidence="1">
    <location>
        <begin position="9"/>
        <end position="21"/>
    </location>
</feature>